<gene>
    <name evidence="1" type="ORF">L484_000348</name>
</gene>
<accession>W9SM28</accession>
<name>W9SM28_9ROSA</name>
<organism evidence="1 2">
    <name type="scientific">Morus notabilis</name>
    <dbReference type="NCBI Taxonomy" id="981085"/>
    <lineage>
        <taxon>Eukaryota</taxon>
        <taxon>Viridiplantae</taxon>
        <taxon>Streptophyta</taxon>
        <taxon>Embryophyta</taxon>
        <taxon>Tracheophyta</taxon>
        <taxon>Spermatophyta</taxon>
        <taxon>Magnoliopsida</taxon>
        <taxon>eudicotyledons</taxon>
        <taxon>Gunneridae</taxon>
        <taxon>Pentapetalae</taxon>
        <taxon>rosids</taxon>
        <taxon>fabids</taxon>
        <taxon>Rosales</taxon>
        <taxon>Moraceae</taxon>
        <taxon>Moreae</taxon>
        <taxon>Morus</taxon>
    </lineage>
</organism>
<dbReference type="AlphaFoldDB" id="W9SM28"/>
<evidence type="ECO:0000313" key="1">
    <source>
        <dbReference type="EMBL" id="EXC45384.1"/>
    </source>
</evidence>
<dbReference type="Proteomes" id="UP000030645">
    <property type="component" value="Unassembled WGS sequence"/>
</dbReference>
<evidence type="ECO:0000313" key="2">
    <source>
        <dbReference type="Proteomes" id="UP000030645"/>
    </source>
</evidence>
<protein>
    <submittedName>
        <fullName evidence="1">Uncharacterized protein</fullName>
    </submittedName>
</protein>
<dbReference type="EMBL" id="KE623430">
    <property type="protein sequence ID" value="EXC45384.1"/>
    <property type="molecule type" value="Genomic_DNA"/>
</dbReference>
<proteinExistence type="predicted"/>
<sequence length="61" mass="6431">MMISVPNNGFGGGEKLGVIGMTGNSMGAGSAVLSEQCLTRTWRVPPSYHPTVTNPKKLNQL</sequence>
<keyword evidence="2" id="KW-1185">Reference proteome</keyword>
<reference evidence="2" key="1">
    <citation type="submission" date="2013-01" db="EMBL/GenBank/DDBJ databases">
        <title>Draft Genome Sequence of a Mulberry Tree, Morus notabilis C.K. Schneid.</title>
        <authorList>
            <person name="He N."/>
            <person name="Zhao S."/>
        </authorList>
    </citation>
    <scope>NUCLEOTIDE SEQUENCE</scope>
</reference>